<name>A0A0N4U8B5_DRAME</name>
<proteinExistence type="predicted"/>
<evidence type="ECO:0000313" key="3">
    <source>
        <dbReference type="Proteomes" id="UP000038040"/>
    </source>
</evidence>
<sequence>MYYEETQMEDAFINNYSIQINIFIIRYEEITLNNSQNWIWFIEDAENLRKFQLNLINGDLYEYIASDETKNWTRSDTIWFYPLQKEVIYTSNDKKLVTIARPSSNFLMDSRKKAEKSFFETMERFRSEYKTSASNAMNKREKSITPKSSEKPPNIAKKRLMGMQRESMIDDNFLPDHCTVHANANTNEQSNFLSPVVLNQNFLSNQHGTSAETSSSTRNYQAQYLAACQRTEQIFEAESTDISTLNEFFYLKSDHLI</sequence>
<protein>
    <submittedName>
        <fullName evidence="2 5">Uncharacterized protein</fullName>
    </submittedName>
</protein>
<reference evidence="2 4" key="2">
    <citation type="submission" date="2018-11" db="EMBL/GenBank/DDBJ databases">
        <authorList>
            <consortium name="Pathogen Informatics"/>
        </authorList>
    </citation>
    <scope>NUCLEOTIDE SEQUENCE [LARGE SCALE GENOMIC DNA]</scope>
</reference>
<evidence type="ECO:0000256" key="1">
    <source>
        <dbReference type="SAM" id="MobiDB-lite"/>
    </source>
</evidence>
<reference evidence="5" key="1">
    <citation type="submission" date="2017-02" db="UniProtKB">
        <authorList>
            <consortium name="WormBaseParasite"/>
        </authorList>
    </citation>
    <scope>IDENTIFICATION</scope>
</reference>
<evidence type="ECO:0000313" key="2">
    <source>
        <dbReference type="EMBL" id="VDN57462.1"/>
    </source>
</evidence>
<dbReference type="EMBL" id="UYYG01001160">
    <property type="protein sequence ID" value="VDN57462.1"/>
    <property type="molecule type" value="Genomic_DNA"/>
</dbReference>
<feature type="compositionally biased region" description="Basic and acidic residues" evidence="1">
    <location>
        <begin position="138"/>
        <end position="150"/>
    </location>
</feature>
<feature type="region of interest" description="Disordered" evidence="1">
    <location>
        <begin position="130"/>
        <end position="154"/>
    </location>
</feature>
<accession>A0A0N4U8B5</accession>
<dbReference type="AlphaFoldDB" id="A0A0N4U8B5"/>
<dbReference type="Proteomes" id="UP000274756">
    <property type="component" value="Unassembled WGS sequence"/>
</dbReference>
<evidence type="ECO:0000313" key="5">
    <source>
        <dbReference type="WBParaSite" id="DME_0000327601-mRNA-1"/>
    </source>
</evidence>
<gene>
    <name evidence="2" type="ORF">DME_LOCUS7435</name>
</gene>
<dbReference type="Proteomes" id="UP000038040">
    <property type="component" value="Unplaced"/>
</dbReference>
<evidence type="ECO:0000313" key="4">
    <source>
        <dbReference type="Proteomes" id="UP000274756"/>
    </source>
</evidence>
<keyword evidence="4" id="KW-1185">Reference proteome</keyword>
<dbReference type="WBParaSite" id="DME_0000327601-mRNA-1">
    <property type="protein sequence ID" value="DME_0000327601-mRNA-1"/>
    <property type="gene ID" value="DME_0000327601"/>
</dbReference>
<organism evidence="3 5">
    <name type="scientific">Dracunculus medinensis</name>
    <name type="common">Guinea worm</name>
    <dbReference type="NCBI Taxonomy" id="318479"/>
    <lineage>
        <taxon>Eukaryota</taxon>
        <taxon>Metazoa</taxon>
        <taxon>Ecdysozoa</taxon>
        <taxon>Nematoda</taxon>
        <taxon>Chromadorea</taxon>
        <taxon>Rhabditida</taxon>
        <taxon>Spirurina</taxon>
        <taxon>Dracunculoidea</taxon>
        <taxon>Dracunculidae</taxon>
        <taxon>Dracunculus</taxon>
    </lineage>
</organism>